<dbReference type="RefSeq" id="WP_138770599.1">
    <property type="nucleotide sequence ID" value="NZ_JBHSSX010000015.1"/>
</dbReference>
<accession>A0ABY2XQN5</accession>
<dbReference type="EMBL" id="VCQT01000001">
    <property type="protein sequence ID" value="TMW15205.1"/>
    <property type="molecule type" value="Genomic_DNA"/>
</dbReference>
<dbReference type="InterPro" id="IPR011990">
    <property type="entry name" value="TPR-like_helical_dom_sf"/>
</dbReference>
<evidence type="ECO:0008006" key="3">
    <source>
        <dbReference type="Google" id="ProtNLM"/>
    </source>
</evidence>
<protein>
    <recommendedName>
        <fullName evidence="3">Tetratricopeptide repeat protein</fullName>
    </recommendedName>
</protein>
<proteinExistence type="predicted"/>
<dbReference type="Gene3D" id="1.25.40.10">
    <property type="entry name" value="Tetratricopeptide repeat domain"/>
    <property type="match status" value="1"/>
</dbReference>
<gene>
    <name evidence="1" type="ORF">FGS76_00085</name>
</gene>
<name>A0ABY2XQN5_9GAMM</name>
<dbReference type="SUPFAM" id="SSF48452">
    <property type="entry name" value="TPR-like"/>
    <property type="match status" value="1"/>
</dbReference>
<sequence>MTVSVLQRAERLFRSGEWAEAIDSLEAHLRTHPLDKKAAGVLGKIYVKTKKPELAAYWLKYSLGIAGNSRWRRSAESSSHVEQSEIDLYDLEYTKNLNEVSKHYNPHDGYGADIERSDDQEAAQLKACPGKGDVVGPDDAEDDFGPEPDLEVGSDFEVDDEDLKFFAVDDDEEAGLEEDTDELLIDADLYSECSSHADFEEPEELPSRLTDLEKAQQLATALAVDADWPKKDLGVLAEILAYHRNSGRTREALESLLLNEGVDVYELVMLHEIRLLWGGAGYSRYYFRGKAIDGGPAISWVLALKVVRQLQASSAEEVLLFIEDCFQQWSDTRYLIYQFAAFSQYLKHIIEHMQDVSERCGQPPPPFIDFDLFGEVEGTYGGWSMHRESVPYGYNIISLMPGDGEWR</sequence>
<comment type="caution">
    <text evidence="1">The sequence shown here is derived from an EMBL/GenBank/DDBJ whole genome shotgun (WGS) entry which is preliminary data.</text>
</comment>
<keyword evidence="2" id="KW-1185">Reference proteome</keyword>
<reference evidence="1 2" key="1">
    <citation type="submission" date="2019-05" db="EMBL/GenBank/DDBJ databases">
        <title>Genome of Alcanivorax gelatiniphagus, an oil degrading marine bacteria.</title>
        <authorList>
            <person name="Kwon K.K."/>
        </authorList>
    </citation>
    <scope>NUCLEOTIDE SEQUENCE [LARGE SCALE GENOMIC DNA]</scope>
    <source>
        <strain evidence="1 2">MEBiC 08158</strain>
    </source>
</reference>
<organism evidence="1 2">
    <name type="scientific">Alloalcanivorax gelatiniphagus</name>
    <dbReference type="NCBI Taxonomy" id="1194167"/>
    <lineage>
        <taxon>Bacteria</taxon>
        <taxon>Pseudomonadati</taxon>
        <taxon>Pseudomonadota</taxon>
        <taxon>Gammaproteobacteria</taxon>
        <taxon>Oceanospirillales</taxon>
        <taxon>Alcanivoracaceae</taxon>
        <taxon>Alloalcanivorax</taxon>
    </lineage>
</organism>
<dbReference type="Proteomes" id="UP000739180">
    <property type="component" value="Unassembled WGS sequence"/>
</dbReference>
<evidence type="ECO:0000313" key="2">
    <source>
        <dbReference type="Proteomes" id="UP000739180"/>
    </source>
</evidence>
<evidence type="ECO:0000313" key="1">
    <source>
        <dbReference type="EMBL" id="TMW15205.1"/>
    </source>
</evidence>